<sequence>MSGVDDSPTRRPAALAGILADAEAREFVMSCEARTGSLLATLAASKPGGRLLELGTGTGAGAAWLLDGAEAGARLTTVEVDPDVQAVAVKHLGLDPRVTFVTADADEWLSTYDGEPFDLAFVDCIPGKFHRMDEVVALLKPGGLYIGDDLLPHPGWPAEHHDRVDAFVAGLPLVPGLRTTTLAWASGLVIGVKS</sequence>
<dbReference type="EMBL" id="AP022870">
    <property type="protein sequence ID" value="BCB79122.1"/>
    <property type="molecule type" value="Genomic_DNA"/>
</dbReference>
<organism evidence="1 2">
    <name type="scientific">Phytohabitans flavus</name>
    <dbReference type="NCBI Taxonomy" id="1076124"/>
    <lineage>
        <taxon>Bacteria</taxon>
        <taxon>Bacillati</taxon>
        <taxon>Actinomycetota</taxon>
        <taxon>Actinomycetes</taxon>
        <taxon>Micromonosporales</taxon>
        <taxon>Micromonosporaceae</taxon>
    </lineage>
</organism>
<name>A0A6F8XZ35_9ACTN</name>
<evidence type="ECO:0008006" key="3">
    <source>
        <dbReference type="Google" id="ProtNLM"/>
    </source>
</evidence>
<dbReference type="Gene3D" id="3.40.50.150">
    <property type="entry name" value="Vaccinia Virus protein VP39"/>
    <property type="match status" value="1"/>
</dbReference>
<reference evidence="1 2" key="1">
    <citation type="submission" date="2020-03" db="EMBL/GenBank/DDBJ databases">
        <title>Whole genome shotgun sequence of Phytohabitans flavus NBRC 107702.</title>
        <authorList>
            <person name="Komaki H."/>
            <person name="Tamura T."/>
        </authorList>
    </citation>
    <scope>NUCLEOTIDE SEQUENCE [LARGE SCALE GENOMIC DNA]</scope>
    <source>
        <strain evidence="1 2">NBRC 107702</strain>
    </source>
</reference>
<dbReference type="CDD" id="cd02440">
    <property type="entry name" value="AdoMet_MTases"/>
    <property type="match status" value="1"/>
</dbReference>
<proteinExistence type="predicted"/>
<dbReference type="PANTHER" id="PTHR43167">
    <property type="entry name" value="PUTATIVE (AFU_ORTHOLOGUE AFUA_6G01830)-RELATED"/>
    <property type="match status" value="1"/>
</dbReference>
<keyword evidence="2" id="KW-1185">Reference proteome</keyword>
<protein>
    <recommendedName>
        <fullName evidence="3">O-methyltransferase</fullName>
    </recommendedName>
</protein>
<reference evidence="1 2" key="2">
    <citation type="submission" date="2020-03" db="EMBL/GenBank/DDBJ databases">
        <authorList>
            <person name="Ichikawa N."/>
            <person name="Kimura A."/>
            <person name="Kitahashi Y."/>
            <person name="Uohara A."/>
        </authorList>
    </citation>
    <scope>NUCLEOTIDE SEQUENCE [LARGE SCALE GENOMIC DNA]</scope>
    <source>
        <strain evidence="1 2">NBRC 107702</strain>
    </source>
</reference>
<accession>A0A6F8XZ35</accession>
<dbReference type="KEGG" id="pfla:Pflav_055320"/>
<gene>
    <name evidence="1" type="ORF">Pflav_055320</name>
</gene>
<dbReference type="SUPFAM" id="SSF53335">
    <property type="entry name" value="S-adenosyl-L-methionine-dependent methyltransferases"/>
    <property type="match status" value="1"/>
</dbReference>
<dbReference type="PANTHER" id="PTHR43167:SF1">
    <property type="entry name" value="PUTATIVE (AFU_ORTHOLOGUE AFUA_6G01830)-RELATED"/>
    <property type="match status" value="1"/>
</dbReference>
<dbReference type="AlphaFoldDB" id="A0A6F8XZ35"/>
<dbReference type="Proteomes" id="UP000502508">
    <property type="component" value="Chromosome"/>
</dbReference>
<dbReference type="InterPro" id="IPR029063">
    <property type="entry name" value="SAM-dependent_MTases_sf"/>
</dbReference>
<evidence type="ECO:0000313" key="2">
    <source>
        <dbReference type="Proteomes" id="UP000502508"/>
    </source>
</evidence>
<dbReference type="Pfam" id="PF13578">
    <property type="entry name" value="Methyltransf_24"/>
    <property type="match status" value="1"/>
</dbReference>
<evidence type="ECO:0000313" key="1">
    <source>
        <dbReference type="EMBL" id="BCB79122.1"/>
    </source>
</evidence>